<feature type="transmembrane region" description="Helical" evidence="6">
    <location>
        <begin position="300"/>
        <end position="319"/>
    </location>
</feature>
<keyword evidence="2" id="KW-1003">Cell membrane</keyword>
<dbReference type="PANTHER" id="PTHR30619:SF1">
    <property type="entry name" value="RECOMBINATION PROTEIN 2"/>
    <property type="match status" value="1"/>
</dbReference>
<keyword evidence="4 6" id="KW-1133">Transmembrane helix</keyword>
<dbReference type="PANTHER" id="PTHR30619">
    <property type="entry name" value="DNA INTERNALIZATION/COMPETENCE PROTEIN COMEC/REC2"/>
    <property type="match status" value="1"/>
</dbReference>
<proteinExistence type="predicted"/>
<dbReference type="GO" id="GO:0005886">
    <property type="term" value="C:plasma membrane"/>
    <property type="evidence" value="ECO:0007669"/>
    <property type="project" value="UniProtKB-SubCell"/>
</dbReference>
<name>A0A9D2MXZ4_9FIRM</name>
<evidence type="ECO:0000259" key="7">
    <source>
        <dbReference type="Pfam" id="PF03772"/>
    </source>
</evidence>
<comment type="caution">
    <text evidence="8">The sequence shown here is derived from an EMBL/GenBank/DDBJ whole genome shotgun (WGS) entry which is preliminary data.</text>
</comment>
<evidence type="ECO:0000256" key="1">
    <source>
        <dbReference type="ARBA" id="ARBA00004651"/>
    </source>
</evidence>
<evidence type="ECO:0000256" key="5">
    <source>
        <dbReference type="ARBA" id="ARBA00023136"/>
    </source>
</evidence>
<evidence type="ECO:0000313" key="8">
    <source>
        <dbReference type="EMBL" id="HJB98345.1"/>
    </source>
</evidence>
<dbReference type="Proteomes" id="UP000826793">
    <property type="component" value="Unassembled WGS sequence"/>
</dbReference>
<feature type="transmembrane region" description="Helical" evidence="6">
    <location>
        <begin position="498"/>
        <end position="519"/>
    </location>
</feature>
<dbReference type="EMBL" id="DWXG01000054">
    <property type="protein sequence ID" value="HJB98345.1"/>
    <property type="molecule type" value="Genomic_DNA"/>
</dbReference>
<gene>
    <name evidence="8" type="ORF">H9710_07175</name>
</gene>
<organism evidence="8 9">
    <name type="scientific">Candidatus Acutalibacter pullicola</name>
    <dbReference type="NCBI Taxonomy" id="2838417"/>
    <lineage>
        <taxon>Bacteria</taxon>
        <taxon>Bacillati</taxon>
        <taxon>Bacillota</taxon>
        <taxon>Clostridia</taxon>
        <taxon>Eubacteriales</taxon>
        <taxon>Acutalibacteraceae</taxon>
        <taxon>Acutalibacter</taxon>
    </lineage>
</organism>
<evidence type="ECO:0000256" key="3">
    <source>
        <dbReference type="ARBA" id="ARBA00022692"/>
    </source>
</evidence>
<keyword evidence="3 6" id="KW-0812">Transmembrane</keyword>
<comment type="subcellular location">
    <subcellularLocation>
        <location evidence="1">Cell membrane</location>
        <topology evidence="1">Multi-pass membrane protein</topology>
    </subcellularLocation>
</comment>
<feature type="transmembrane region" description="Helical" evidence="6">
    <location>
        <begin position="29"/>
        <end position="48"/>
    </location>
</feature>
<evidence type="ECO:0000256" key="4">
    <source>
        <dbReference type="ARBA" id="ARBA00022989"/>
    </source>
</evidence>
<sequence length="757" mass="81092">MARPLALVGFSAYAALAWAAAWGPESARPLAVLCLLLALVCGGALLGLRVRGQNRKKKRQQELPAEQPGALRAFCGAFLALLAGGAVLLSYSAAWEKAVLPQSLDGRELQVRAQVLDYPQERYHRLYYRLQVEGLWEEGGEPVETSPFTLRLSASLPLACEPGDWVVCQVAFSAFEREGGLFSTANSRLADGFQGGGFLSQYEGIQVEKDPATPLWELLARFRHQLGRELNRRLPQREAGLLRAMVLGDSGGLWEEDRGNFQKLGVSHILVVSGLHMTVLASFLQLLLRRFGGAKWAGNLLTGLVLLLFLALTGFSPSACRGAAMYGVLLLADSFGRAADSLNSLGLAVLLVCAVDPFSGGDVGFALSVLATLGIVVAYLPFYQALLGAKGDRRGKIWKGIAGSLAVTGAATLGTFPVQLAAFRGISLLMPLANLVLVFPSTLLLYLGFCGMVFLPIPALAPLGTPFLWVGGWASRLFLQAGSLLAQGKGMYGAVDAGSSLGLVLGLLLLAFCALLTGLWEAKRPALRRGILGGMAAAVVLFAGVLPWAQQRQNYVLVAPETDGASCIVLLSGNRAAVLSLGGYRTGAVAQLLHRRNVTQVETLCLPDTGPDALEAASQILREYPVEQLVLPSGAYWDRNLEESPAPVYAQAGTAVEVLPGVQAEILPRWEGLRLQLHGVDVLVEWEAAKAQSCEILFTCLEESRVNSTFTVWQTDGIIEETTSFPQEGETWVLPVEEGAFGVELQPGGEYRVRREG</sequence>
<feature type="domain" description="ComEC/Rec2-related protein" evidence="7">
    <location>
        <begin position="245"/>
        <end position="516"/>
    </location>
</feature>
<keyword evidence="5 6" id="KW-0472">Membrane</keyword>
<feature type="transmembrane region" description="Helical" evidence="6">
    <location>
        <begin position="531"/>
        <end position="549"/>
    </location>
</feature>
<feature type="transmembrane region" description="Helical" evidence="6">
    <location>
        <begin position="365"/>
        <end position="389"/>
    </location>
</feature>
<reference evidence="8" key="1">
    <citation type="journal article" date="2021" name="PeerJ">
        <title>Extensive microbial diversity within the chicken gut microbiome revealed by metagenomics and culture.</title>
        <authorList>
            <person name="Gilroy R."/>
            <person name="Ravi A."/>
            <person name="Getino M."/>
            <person name="Pursley I."/>
            <person name="Horton D.L."/>
            <person name="Alikhan N.F."/>
            <person name="Baker D."/>
            <person name="Gharbi K."/>
            <person name="Hall N."/>
            <person name="Watson M."/>
            <person name="Adriaenssens E.M."/>
            <person name="Foster-Nyarko E."/>
            <person name="Jarju S."/>
            <person name="Secka A."/>
            <person name="Antonio M."/>
            <person name="Oren A."/>
            <person name="Chaudhuri R.R."/>
            <person name="La Ragione R."/>
            <person name="Hildebrand F."/>
            <person name="Pallen M.J."/>
        </authorList>
    </citation>
    <scope>NUCLEOTIDE SEQUENCE</scope>
    <source>
        <strain evidence="8">CHK185-1770</strain>
    </source>
</reference>
<accession>A0A9D2MXZ4</accession>
<dbReference type="Pfam" id="PF03772">
    <property type="entry name" value="Competence"/>
    <property type="match status" value="1"/>
</dbReference>
<dbReference type="NCBIfam" id="TIGR00360">
    <property type="entry name" value="ComEC_N-term"/>
    <property type="match status" value="1"/>
</dbReference>
<feature type="transmembrane region" description="Helical" evidence="6">
    <location>
        <begin position="266"/>
        <end position="288"/>
    </location>
</feature>
<evidence type="ECO:0000256" key="6">
    <source>
        <dbReference type="SAM" id="Phobius"/>
    </source>
</evidence>
<feature type="transmembrane region" description="Helical" evidence="6">
    <location>
        <begin position="401"/>
        <end position="423"/>
    </location>
</feature>
<feature type="transmembrane region" description="Helical" evidence="6">
    <location>
        <begin position="69"/>
        <end position="94"/>
    </location>
</feature>
<evidence type="ECO:0000256" key="2">
    <source>
        <dbReference type="ARBA" id="ARBA00022475"/>
    </source>
</evidence>
<dbReference type="InterPro" id="IPR052159">
    <property type="entry name" value="Competence_DNA_uptake"/>
</dbReference>
<reference evidence="8" key="2">
    <citation type="submission" date="2021-04" db="EMBL/GenBank/DDBJ databases">
        <authorList>
            <person name="Gilroy R."/>
        </authorList>
    </citation>
    <scope>NUCLEOTIDE SEQUENCE</scope>
    <source>
        <strain evidence="8">CHK185-1770</strain>
    </source>
</reference>
<dbReference type="AlphaFoldDB" id="A0A9D2MXZ4"/>
<evidence type="ECO:0000313" key="9">
    <source>
        <dbReference type="Proteomes" id="UP000826793"/>
    </source>
</evidence>
<dbReference type="InterPro" id="IPR004477">
    <property type="entry name" value="ComEC_N"/>
</dbReference>
<protein>
    <submittedName>
        <fullName evidence="8">ComEC/Rec2 family competence protein</fullName>
    </submittedName>
</protein>
<feature type="transmembrane region" description="Helical" evidence="6">
    <location>
        <begin position="435"/>
        <end position="455"/>
    </location>
</feature>